<evidence type="ECO:0000313" key="3">
    <source>
        <dbReference type="EMBL" id="TDH22369.1"/>
    </source>
</evidence>
<proteinExistence type="predicted"/>
<feature type="domain" description="HTH tetR-type" evidence="2">
    <location>
        <begin position="12"/>
        <end position="46"/>
    </location>
</feature>
<reference evidence="5 6" key="2">
    <citation type="journal article" date="2019" name="Sci. Rep.">
        <title>Extended insight into the Mycobacterium chelonae-abscessus complex through whole genome sequencing of Mycobacterium salmoniphilum outbreak and Mycobacterium salmoniphilum-like strains.</title>
        <authorList>
            <person name="Behra P.R.K."/>
            <person name="Das S."/>
            <person name="Pettersson B.M.F."/>
            <person name="Shirreff L."/>
            <person name="DuCote T."/>
            <person name="Jacobsson K.G."/>
            <person name="Ennis D.G."/>
            <person name="Kirsebom L.A."/>
        </authorList>
    </citation>
    <scope>NUCLEOTIDE SEQUENCE [LARGE SCALE GENOMIC DNA]</scope>
    <source>
        <strain evidence="4 5">CCUG 63697</strain>
        <strain evidence="3 6">DSM 45524</strain>
    </source>
</reference>
<accession>A0A4R5PC61</accession>
<dbReference type="EMBL" id="PECC01000027">
    <property type="protein sequence ID" value="TDZ51128.1"/>
    <property type="molecule type" value="Genomic_DNA"/>
</dbReference>
<keyword evidence="1" id="KW-0238">DNA-binding</keyword>
<dbReference type="RefSeq" id="WP_078334006.1">
    <property type="nucleotide sequence ID" value="NZ_MAFQ01000005.1"/>
</dbReference>
<organism evidence="3 6">
    <name type="scientific">Mycobacteroides franklinii</name>
    <dbReference type="NCBI Taxonomy" id="948102"/>
    <lineage>
        <taxon>Bacteria</taxon>
        <taxon>Bacillati</taxon>
        <taxon>Actinomycetota</taxon>
        <taxon>Actinomycetes</taxon>
        <taxon>Mycobacteriales</taxon>
        <taxon>Mycobacteriaceae</taxon>
        <taxon>Mycobacteroides</taxon>
    </lineage>
</organism>
<dbReference type="EMBL" id="RXLR01000014">
    <property type="protein sequence ID" value="TDH22369.1"/>
    <property type="molecule type" value="Genomic_DNA"/>
</dbReference>
<evidence type="ECO:0000256" key="1">
    <source>
        <dbReference type="ARBA" id="ARBA00023125"/>
    </source>
</evidence>
<evidence type="ECO:0000313" key="6">
    <source>
        <dbReference type="Proteomes" id="UP000295627"/>
    </source>
</evidence>
<dbReference type="SUPFAM" id="SSF46689">
    <property type="entry name" value="Homeodomain-like"/>
    <property type="match status" value="1"/>
</dbReference>
<name>A0A4R5PC61_9MYCO</name>
<dbReference type="Proteomes" id="UP000295627">
    <property type="component" value="Unassembled WGS sequence"/>
</dbReference>
<protein>
    <submittedName>
        <fullName evidence="4">Bacterial regulatory protein, tetR family</fullName>
    </submittedName>
    <submittedName>
        <fullName evidence="3">TetR/AcrR family transcriptional regulator</fullName>
    </submittedName>
</protein>
<dbReference type="Pfam" id="PF00440">
    <property type="entry name" value="TetR_N"/>
    <property type="match status" value="1"/>
</dbReference>
<evidence type="ECO:0000259" key="2">
    <source>
        <dbReference type="Pfam" id="PF00440"/>
    </source>
</evidence>
<keyword evidence="5" id="KW-1185">Reference proteome</keyword>
<sequence length="194" mass="21349">MAVARSDYFAVGYEVLADAGYLGLKLAEVCRRLGVTTGSFYHFFPSWTHYRRELVEHWKTEATTSQLALARTEPDPSRRIAQLARVAVGLNHRAEAGFRAWSSTDTEVRATQVEVDALRHQIVLDSALEITADPQKAKQFADTAVYLLVGYEQATLAPDVAGLESILAELISTLDAPRPPGPAVAKRTRANPQK</sequence>
<dbReference type="AlphaFoldDB" id="A0A4R5PC61"/>
<dbReference type="GO" id="GO:0003677">
    <property type="term" value="F:DNA binding"/>
    <property type="evidence" value="ECO:0007669"/>
    <property type="project" value="UniProtKB-KW"/>
</dbReference>
<evidence type="ECO:0000313" key="4">
    <source>
        <dbReference type="EMBL" id="TDZ51128.1"/>
    </source>
</evidence>
<dbReference type="InterPro" id="IPR009057">
    <property type="entry name" value="Homeodomain-like_sf"/>
</dbReference>
<dbReference type="Proteomes" id="UP000295165">
    <property type="component" value="Unassembled WGS sequence"/>
</dbReference>
<comment type="caution">
    <text evidence="3">The sequence shown here is derived from an EMBL/GenBank/DDBJ whole genome shotgun (WGS) entry which is preliminary data.</text>
</comment>
<reference evidence="3" key="1">
    <citation type="submission" date="2018-12" db="EMBL/GenBank/DDBJ databases">
        <authorList>
            <person name="Behra P.R.K."/>
            <person name="Das S."/>
            <person name="Pettersson B.M.F."/>
            <person name="Shirreff L."/>
            <person name="Ducote T."/>
            <person name="Jacobsson K.-G."/>
            <person name="Ennis D.G."/>
            <person name="Kirsebom L.A."/>
        </authorList>
    </citation>
    <scope>NUCLEOTIDE SEQUENCE</scope>
    <source>
        <strain evidence="3">DSM 45524</strain>
    </source>
</reference>
<evidence type="ECO:0000313" key="5">
    <source>
        <dbReference type="Proteomes" id="UP000295165"/>
    </source>
</evidence>
<dbReference type="Gene3D" id="1.10.357.10">
    <property type="entry name" value="Tetracycline Repressor, domain 2"/>
    <property type="match status" value="1"/>
</dbReference>
<gene>
    <name evidence="4" type="ORF">CCUG63697_02644</name>
    <name evidence="3" type="ORF">EJ571_10615</name>
</gene>
<dbReference type="InterPro" id="IPR001647">
    <property type="entry name" value="HTH_TetR"/>
</dbReference>